<dbReference type="RefSeq" id="WP_377930255.1">
    <property type="nucleotide sequence ID" value="NZ_JBHUEM010000052.1"/>
</dbReference>
<dbReference type="InterPro" id="IPR013830">
    <property type="entry name" value="SGNH_hydro"/>
</dbReference>
<dbReference type="GO" id="GO:0016787">
    <property type="term" value="F:hydrolase activity"/>
    <property type="evidence" value="ECO:0007669"/>
    <property type="project" value="UniProtKB-KW"/>
</dbReference>
<organism evidence="2 3">
    <name type="scientific">Bacillus salitolerans</name>
    <dbReference type="NCBI Taxonomy" id="1437434"/>
    <lineage>
        <taxon>Bacteria</taxon>
        <taxon>Bacillati</taxon>
        <taxon>Bacillota</taxon>
        <taxon>Bacilli</taxon>
        <taxon>Bacillales</taxon>
        <taxon>Bacillaceae</taxon>
        <taxon>Bacillus</taxon>
    </lineage>
</organism>
<comment type="caution">
    <text evidence="2">The sequence shown here is derived from an EMBL/GenBank/DDBJ whole genome shotgun (WGS) entry which is preliminary data.</text>
</comment>
<gene>
    <name evidence="2" type="ORF">ACFSCX_21210</name>
</gene>
<dbReference type="Pfam" id="PF13472">
    <property type="entry name" value="Lipase_GDSL_2"/>
    <property type="match status" value="1"/>
</dbReference>
<keyword evidence="2" id="KW-0378">Hydrolase</keyword>
<dbReference type="InterPro" id="IPR045136">
    <property type="entry name" value="Iah1-like"/>
</dbReference>
<feature type="domain" description="SGNH hydrolase-type esterase" evidence="1">
    <location>
        <begin position="5"/>
        <end position="218"/>
    </location>
</feature>
<dbReference type="InterPro" id="IPR036514">
    <property type="entry name" value="SGNH_hydro_sf"/>
</dbReference>
<keyword evidence="3" id="KW-1185">Reference proteome</keyword>
<evidence type="ECO:0000313" key="3">
    <source>
        <dbReference type="Proteomes" id="UP001597214"/>
    </source>
</evidence>
<dbReference type="PANTHER" id="PTHR14209">
    <property type="entry name" value="ISOAMYL ACETATE-HYDROLYZING ESTERASE 1"/>
    <property type="match status" value="1"/>
</dbReference>
<sequence length="244" mass="27706">MKIVCFGDSLTRGVSFVKGRLRILKANYPTILQELYKNNNHDGSETDVEVLNKGVFNDNSDLLLNRLDKDVMKENPEFVIIGIGGNDCNFQWEEVSKNPNDTFDPIVPLERYIQNVKSIIVHIKKEGITPILLTLPPLDPVRYYENISKTFTSHISNWICKVGGIEHWHGKYNRSVNKIAEELHVMKIDVRTAIKQAGELVDLISDDGIHLTEMGYKVLGTEIYRHMVALIEGNKSNVDKLVST</sequence>
<reference evidence="3" key="1">
    <citation type="journal article" date="2019" name="Int. J. Syst. Evol. Microbiol.">
        <title>The Global Catalogue of Microorganisms (GCM) 10K type strain sequencing project: providing services to taxonomists for standard genome sequencing and annotation.</title>
        <authorList>
            <consortium name="The Broad Institute Genomics Platform"/>
            <consortium name="The Broad Institute Genome Sequencing Center for Infectious Disease"/>
            <person name="Wu L."/>
            <person name="Ma J."/>
        </authorList>
    </citation>
    <scope>NUCLEOTIDE SEQUENCE [LARGE SCALE GENOMIC DNA]</scope>
    <source>
        <strain evidence="3">CCUG 49339</strain>
    </source>
</reference>
<protein>
    <submittedName>
        <fullName evidence="2">SGNH/GDSL hydrolase family protein</fullName>
    </submittedName>
</protein>
<accession>A0ABW4LWV2</accession>
<dbReference type="SUPFAM" id="SSF52266">
    <property type="entry name" value="SGNH hydrolase"/>
    <property type="match status" value="1"/>
</dbReference>
<dbReference type="PANTHER" id="PTHR14209:SF19">
    <property type="entry name" value="ISOAMYL ACETATE-HYDROLYZING ESTERASE 1 HOMOLOG"/>
    <property type="match status" value="1"/>
</dbReference>
<dbReference type="EMBL" id="JBHUEM010000052">
    <property type="protein sequence ID" value="MFD1739031.1"/>
    <property type="molecule type" value="Genomic_DNA"/>
</dbReference>
<dbReference type="Proteomes" id="UP001597214">
    <property type="component" value="Unassembled WGS sequence"/>
</dbReference>
<evidence type="ECO:0000313" key="2">
    <source>
        <dbReference type="EMBL" id="MFD1739031.1"/>
    </source>
</evidence>
<proteinExistence type="predicted"/>
<dbReference type="Gene3D" id="3.40.50.1110">
    <property type="entry name" value="SGNH hydrolase"/>
    <property type="match status" value="1"/>
</dbReference>
<name>A0ABW4LWV2_9BACI</name>
<evidence type="ECO:0000259" key="1">
    <source>
        <dbReference type="Pfam" id="PF13472"/>
    </source>
</evidence>